<proteinExistence type="predicted"/>
<dbReference type="SUPFAM" id="SSF53756">
    <property type="entry name" value="UDP-Glycosyltransferase/glycogen phosphorylase"/>
    <property type="match status" value="1"/>
</dbReference>
<dbReference type="Gene3D" id="3.40.50.2000">
    <property type="entry name" value="Glycogen Phosphorylase B"/>
    <property type="match status" value="1"/>
</dbReference>
<sequence length="438" mass="47522">MPDPAPLIVFSDDWGRHPSSCQHLISQLLPHRSVTWVNTIGTRPPGLDWSTVTRGMGKLRQWVKRPTPEEPTPSPSLKGGEPDLRSPEASGGSEEASRAFPPLPSPGPREAPLTGPGEGRGGWGVGSSGPRTSPLVLNPKMWPSFRSRFGRGLNRRLLTRALAGVTGVTPIIVTTIPLIADLVGRVRAARWVYYCVDDFSVWPGLDGRTMRDMEAELVPKVDVAIAVSATLQAHLAKLGKPSHLLTHGVDLDFWRAPVPPGTPVSLRDLDTMTDPLVVYWGVVDRRTDLDFVRALGNAMTVGTILFAGPQDAPDPELFRLPLVRTLPPVPFADLPSLAARAAVLVAPYADLPVTRAMQPLKLKEYIATGKPVVVRKLPATAEWADCVDVVETPDAFARAVLTRLKDGAPENQLRARGRLEAEGWGAKATQFERWVDGS</sequence>
<evidence type="ECO:0000256" key="1">
    <source>
        <dbReference type="SAM" id="MobiDB-lite"/>
    </source>
</evidence>
<accession>A0A6M5YTH9</accession>
<reference evidence="3" key="1">
    <citation type="submission" date="2020-05" db="EMBL/GenBank/DDBJ databases">
        <title>Frigoriglobus tundricola gen. nov., sp. nov., a psychrotolerant cellulolytic planctomycete of the family Gemmataceae with two divergent copies of 16S rRNA gene.</title>
        <authorList>
            <person name="Kulichevskaya I.S."/>
            <person name="Ivanova A.A."/>
            <person name="Naumoff D.G."/>
            <person name="Beletsky A.V."/>
            <person name="Rijpstra W.I.C."/>
            <person name="Sinninghe Damste J.S."/>
            <person name="Mardanov A.V."/>
            <person name="Ravin N.V."/>
            <person name="Dedysh S.N."/>
        </authorList>
    </citation>
    <scope>NUCLEOTIDE SEQUENCE [LARGE SCALE GENOMIC DNA]</scope>
    <source>
        <strain evidence="3">PL17</strain>
    </source>
</reference>
<dbReference type="AlphaFoldDB" id="A0A6M5YTH9"/>
<dbReference type="KEGG" id="ftj:FTUN_4949"/>
<evidence type="ECO:0000313" key="2">
    <source>
        <dbReference type="EMBL" id="QJW97375.1"/>
    </source>
</evidence>
<dbReference type="Proteomes" id="UP000503447">
    <property type="component" value="Chromosome"/>
</dbReference>
<evidence type="ECO:0000313" key="3">
    <source>
        <dbReference type="Proteomes" id="UP000503447"/>
    </source>
</evidence>
<feature type="compositionally biased region" description="Gly residues" evidence="1">
    <location>
        <begin position="116"/>
        <end position="127"/>
    </location>
</feature>
<feature type="region of interest" description="Disordered" evidence="1">
    <location>
        <begin position="59"/>
        <end position="135"/>
    </location>
</feature>
<dbReference type="EMBL" id="CP053452">
    <property type="protein sequence ID" value="QJW97375.1"/>
    <property type="molecule type" value="Genomic_DNA"/>
</dbReference>
<dbReference type="RefSeq" id="WP_171472754.1">
    <property type="nucleotide sequence ID" value="NZ_CP053452.2"/>
</dbReference>
<protein>
    <recommendedName>
        <fullName evidence="4">GT4 family glycosyltransferase</fullName>
    </recommendedName>
</protein>
<organism evidence="2 3">
    <name type="scientific">Frigoriglobus tundricola</name>
    <dbReference type="NCBI Taxonomy" id="2774151"/>
    <lineage>
        <taxon>Bacteria</taxon>
        <taxon>Pseudomonadati</taxon>
        <taxon>Planctomycetota</taxon>
        <taxon>Planctomycetia</taxon>
        <taxon>Gemmatales</taxon>
        <taxon>Gemmataceae</taxon>
        <taxon>Frigoriglobus</taxon>
    </lineage>
</organism>
<dbReference type="Pfam" id="PF13692">
    <property type="entry name" value="Glyco_trans_1_4"/>
    <property type="match status" value="1"/>
</dbReference>
<gene>
    <name evidence="2" type="ORF">FTUN_4949</name>
</gene>
<name>A0A6M5YTH9_9BACT</name>
<keyword evidence="3" id="KW-1185">Reference proteome</keyword>
<dbReference type="Gene3D" id="3.40.50.11010">
    <property type="match status" value="1"/>
</dbReference>
<evidence type="ECO:0008006" key="4">
    <source>
        <dbReference type="Google" id="ProtNLM"/>
    </source>
</evidence>